<keyword evidence="3" id="KW-1185">Reference proteome</keyword>
<proteinExistence type="predicted"/>
<dbReference type="EMBL" id="JAJEQL010000045">
    <property type="protein sequence ID" value="MCC2200429.1"/>
    <property type="molecule type" value="Genomic_DNA"/>
</dbReference>
<feature type="transmembrane region" description="Helical" evidence="1">
    <location>
        <begin position="49"/>
        <end position="68"/>
    </location>
</feature>
<accession>A0ABS8FB40</accession>
<keyword evidence="1" id="KW-1133">Transmembrane helix</keyword>
<keyword evidence="1" id="KW-0472">Membrane</keyword>
<name>A0ABS8FB40_9FIRM</name>
<dbReference type="RefSeq" id="WP_227621826.1">
    <property type="nucleotide sequence ID" value="NZ_JAJEQL010000045.1"/>
</dbReference>
<dbReference type="Proteomes" id="UP001430637">
    <property type="component" value="Unassembled WGS sequence"/>
</dbReference>
<evidence type="ECO:0000256" key="1">
    <source>
        <dbReference type="SAM" id="Phobius"/>
    </source>
</evidence>
<feature type="transmembrane region" description="Helical" evidence="1">
    <location>
        <begin position="329"/>
        <end position="349"/>
    </location>
</feature>
<protein>
    <submittedName>
        <fullName evidence="2">PH domain-containing protein</fullName>
    </submittedName>
</protein>
<feature type="transmembrane region" description="Helical" evidence="1">
    <location>
        <begin position="158"/>
        <end position="178"/>
    </location>
</feature>
<evidence type="ECO:0000313" key="2">
    <source>
        <dbReference type="EMBL" id="MCC2200429.1"/>
    </source>
</evidence>
<evidence type="ECO:0000313" key="3">
    <source>
        <dbReference type="Proteomes" id="UP001430637"/>
    </source>
</evidence>
<feature type="transmembrane region" description="Helical" evidence="1">
    <location>
        <begin position="355"/>
        <end position="379"/>
    </location>
</feature>
<organism evidence="2 3">
    <name type="scientific">Faecalibacterium butyricigenerans</name>
    <dbReference type="NCBI Taxonomy" id="1851427"/>
    <lineage>
        <taxon>Bacteria</taxon>
        <taxon>Bacillati</taxon>
        <taxon>Bacillota</taxon>
        <taxon>Clostridia</taxon>
        <taxon>Eubacteriales</taxon>
        <taxon>Oscillospiraceae</taxon>
        <taxon>Faecalibacterium</taxon>
    </lineage>
</organism>
<feature type="transmembrane region" description="Helical" evidence="1">
    <location>
        <begin position="198"/>
        <end position="222"/>
    </location>
</feature>
<sequence length="459" mass="51113">MTQKRHYHPLAALRFLRKTVLLCLLPLANALLEFSLSALLTALRQDAALLLFLCGASWVLLEASSWALDDAGVLRLRWAFAAKQERILRGEALAALTIERPLLFRLMGASRVVLYPVGQPAKRAVTLYLYKEDAQELADRLMPICDPVCHRPAGGERAAMVLLGANVLSTLALLYLAIRQSRPFPLTAEALALSRLNVLVRFAAHWLPAGAAWMLVLAGTLFGASLGRSFAQTIHYTVWHTADQLGSRGGWLSRFEFRVRSREVSYADVRFSPTARLMKRWPVFVVAGSCRPELPLFVYRSGQEALFRELLPEFRMPPDIRPSLAHRSAVFFAPAGIPFGLCLLLVLVSRTVLPALTVTLLIPTAVSAIFLAGGLMGWLREGIWLREGRFTLRRQKGVYLHCICVLHPDVCLRTLQSPWAARYQRLTLTLALPGQVRLKVRSIPVQDAEPCLAAVEQKT</sequence>
<feature type="transmembrane region" description="Helical" evidence="1">
    <location>
        <begin position="20"/>
        <end position="43"/>
    </location>
</feature>
<reference evidence="2" key="1">
    <citation type="submission" date="2021-10" db="EMBL/GenBank/DDBJ databases">
        <title>Anaerobic single-cell dispensing facilitates the cultivation of human gut bacteria.</title>
        <authorList>
            <person name="Afrizal A."/>
        </authorList>
    </citation>
    <scope>NUCLEOTIDE SEQUENCE</scope>
    <source>
        <strain evidence="2">CLA-AA-H233</strain>
    </source>
</reference>
<gene>
    <name evidence="2" type="ORF">LKD23_11830</name>
</gene>
<keyword evidence="1" id="KW-0812">Transmembrane</keyword>
<comment type="caution">
    <text evidence="2">The sequence shown here is derived from an EMBL/GenBank/DDBJ whole genome shotgun (WGS) entry which is preliminary data.</text>
</comment>